<sequence length="331" mass="34879">MRKALSAVVATTLALLALNVPAASAATSVNFEPRTVLGPGIPQDGSRTDQNVVELGSVTMNLTAAQSAQVVAVMRVNSATIRTLFDNEIVCKWDGGGKNAVLGQNVYQKGSGAPQWEDLTLTTSQLVHPGKAALVTCTAFIRTASLGFDDSTVNLVSGSMRIVLTTGRAIQAVVPAGLLKVDAANPIVRQPALPMFNVPAGTKSLNVVADVEYLVCHTISVCNKSKSSQASYTLFVNQWKSDGTLCHTDSTGVTLDTPYYVHHVVVPLKMSGFTVKTDAGCALRFNAYVLVKWLRGETGAVQGTANNLTDGRGSTGRHNSDMSAVYAIPVQ</sequence>
<evidence type="ECO:0000313" key="2">
    <source>
        <dbReference type="EMBL" id="PWK91804.1"/>
    </source>
</evidence>
<dbReference type="Proteomes" id="UP000246005">
    <property type="component" value="Unassembled WGS sequence"/>
</dbReference>
<accession>A0A316IHA6</accession>
<dbReference type="RefSeq" id="WP_109632675.1">
    <property type="nucleotide sequence ID" value="NZ_QGHB01000001.1"/>
</dbReference>
<organism evidence="2 3">
    <name type="scientific">Lentzea atacamensis</name>
    <dbReference type="NCBI Taxonomy" id="531938"/>
    <lineage>
        <taxon>Bacteria</taxon>
        <taxon>Bacillati</taxon>
        <taxon>Actinomycetota</taxon>
        <taxon>Actinomycetes</taxon>
        <taxon>Pseudonocardiales</taxon>
        <taxon>Pseudonocardiaceae</taxon>
        <taxon>Lentzea</taxon>
    </lineage>
</organism>
<evidence type="ECO:0000313" key="3">
    <source>
        <dbReference type="Proteomes" id="UP000246005"/>
    </source>
</evidence>
<feature type="chain" id="PRO_5016233480" evidence="1">
    <location>
        <begin position="26"/>
        <end position="331"/>
    </location>
</feature>
<protein>
    <submittedName>
        <fullName evidence="2">Uncharacterized protein</fullName>
    </submittedName>
</protein>
<feature type="signal peptide" evidence="1">
    <location>
        <begin position="1"/>
        <end position="25"/>
    </location>
</feature>
<gene>
    <name evidence="2" type="ORF">C8D88_1011843</name>
</gene>
<reference evidence="2 3" key="1">
    <citation type="submission" date="2018-05" db="EMBL/GenBank/DDBJ databases">
        <title>Genomic Encyclopedia of Type Strains, Phase IV (KMG-IV): sequencing the most valuable type-strain genomes for metagenomic binning, comparative biology and taxonomic classification.</title>
        <authorList>
            <person name="Goeker M."/>
        </authorList>
    </citation>
    <scope>NUCLEOTIDE SEQUENCE [LARGE SCALE GENOMIC DNA]</scope>
    <source>
        <strain evidence="2 3">DSM 45480</strain>
    </source>
</reference>
<name>A0A316IHA6_9PSEU</name>
<dbReference type="AlphaFoldDB" id="A0A316IHA6"/>
<keyword evidence="1" id="KW-0732">Signal</keyword>
<comment type="caution">
    <text evidence="2">The sequence shown here is derived from an EMBL/GenBank/DDBJ whole genome shotgun (WGS) entry which is preliminary data.</text>
</comment>
<dbReference type="EMBL" id="QGHB01000001">
    <property type="protein sequence ID" value="PWK91804.1"/>
    <property type="molecule type" value="Genomic_DNA"/>
</dbReference>
<evidence type="ECO:0000256" key="1">
    <source>
        <dbReference type="SAM" id="SignalP"/>
    </source>
</evidence>
<proteinExistence type="predicted"/>